<reference evidence="6 9" key="2">
    <citation type="submission" date="2019-07" db="EMBL/GenBank/DDBJ databases">
        <title>Whole genome shotgun sequence of Halomonas cupida NBRC 102219.</title>
        <authorList>
            <person name="Hosoyama A."/>
            <person name="Uohara A."/>
            <person name="Ohji S."/>
            <person name="Ichikawa N."/>
        </authorList>
    </citation>
    <scope>NUCLEOTIDE SEQUENCE [LARGE SCALE GENOMIC DNA]</scope>
    <source>
        <strain evidence="6 9">NBRC 102219</strain>
    </source>
</reference>
<dbReference type="PANTHER" id="PTHR44757:SF2">
    <property type="entry name" value="BIOFILM ARCHITECTURE MAINTENANCE PROTEIN MBAA"/>
    <property type="match status" value="1"/>
</dbReference>
<gene>
    <name evidence="6" type="ORF">HCU01_28420</name>
    <name evidence="7" type="ORF">SAMN05660971_02524</name>
</gene>
<dbReference type="Proteomes" id="UP000184123">
    <property type="component" value="Unassembled WGS sequence"/>
</dbReference>
<dbReference type="EMBL" id="FRCA01000006">
    <property type="protein sequence ID" value="SHM24672.1"/>
    <property type="molecule type" value="Genomic_DNA"/>
</dbReference>
<dbReference type="PROSITE" id="PS50113">
    <property type="entry name" value="PAC"/>
    <property type="match status" value="2"/>
</dbReference>
<keyword evidence="9" id="KW-1185">Reference proteome</keyword>
<dbReference type="InterPro" id="IPR043128">
    <property type="entry name" value="Rev_trsase/Diguanyl_cyclase"/>
</dbReference>
<dbReference type="SUPFAM" id="SSF55785">
    <property type="entry name" value="PYP-like sensor domain (PAS domain)"/>
    <property type="match status" value="2"/>
</dbReference>
<feature type="domain" description="GGDEF" evidence="5">
    <location>
        <begin position="618"/>
        <end position="755"/>
    </location>
</feature>
<dbReference type="CDD" id="cd00130">
    <property type="entry name" value="PAS"/>
    <property type="match status" value="2"/>
</dbReference>
<dbReference type="InterPro" id="IPR001610">
    <property type="entry name" value="PAC"/>
</dbReference>
<feature type="domain" description="PAS" evidence="2">
    <location>
        <begin position="476"/>
        <end position="507"/>
    </location>
</feature>
<dbReference type="Pfam" id="PF00990">
    <property type="entry name" value="GGDEF"/>
    <property type="match status" value="1"/>
</dbReference>
<dbReference type="CDD" id="cd12914">
    <property type="entry name" value="PDC1_DGC_like"/>
    <property type="match status" value="1"/>
</dbReference>
<dbReference type="SMART" id="SM00086">
    <property type="entry name" value="PAC"/>
    <property type="match status" value="2"/>
</dbReference>
<dbReference type="Gene3D" id="3.30.450.20">
    <property type="entry name" value="PAS domain"/>
    <property type="match status" value="4"/>
</dbReference>
<reference evidence="7 8" key="1">
    <citation type="submission" date="2016-11" db="EMBL/GenBank/DDBJ databases">
        <authorList>
            <person name="Jaros S."/>
            <person name="Januszkiewicz K."/>
            <person name="Wedrychowicz H."/>
        </authorList>
    </citation>
    <scope>NUCLEOTIDE SEQUENCE [LARGE SCALE GENOMIC DNA]</scope>
    <source>
        <strain evidence="7 8">DSM 4740</strain>
    </source>
</reference>
<evidence type="ECO:0000313" key="7">
    <source>
        <dbReference type="EMBL" id="SHM24672.1"/>
    </source>
</evidence>
<dbReference type="EMBL" id="BJXU01000116">
    <property type="protein sequence ID" value="GEN24893.1"/>
    <property type="molecule type" value="Genomic_DNA"/>
</dbReference>
<dbReference type="PROSITE" id="PS50883">
    <property type="entry name" value="EAL"/>
    <property type="match status" value="1"/>
</dbReference>
<dbReference type="SMART" id="SM00052">
    <property type="entry name" value="EAL"/>
    <property type="match status" value="1"/>
</dbReference>
<feature type="domain" description="EAL" evidence="4">
    <location>
        <begin position="764"/>
        <end position="1015"/>
    </location>
</feature>
<dbReference type="SMART" id="SM00267">
    <property type="entry name" value="GGDEF"/>
    <property type="match status" value="1"/>
</dbReference>
<dbReference type="InterPro" id="IPR052155">
    <property type="entry name" value="Biofilm_reg_signaling"/>
</dbReference>
<dbReference type="InterPro" id="IPR035965">
    <property type="entry name" value="PAS-like_dom_sf"/>
</dbReference>
<sequence>MPAGDDSMPNSAGSVSRRRWKAVLLYGLSLLLLLLGIASVIRAQYQAEFRVAEQRLESKAALVVDLVESTFSTRGQSLFGLSDMLASGELPEQTALSERLGDHDRTLPYIDDLIIADLSGRIVARSDPRVGQPLTIRESQLYQRLLKTQHDFVVTPLFWSESAADYRMLIARWLKGPTGQVVAVGMARIDPHMLIKLVEQLELGAGESVAIIDERAQLLARRPASSFHLGDVIEATGTIEFLRDGALEHQFTVNSPVDDQRRLYVTRRVGGLPLWVVLGQSTSELLTGLVERLWPLLLTSLLLSLLGWLLLRHLLAQWRIEQVLRREVVERQKAEQDAQREEAQLQALINSMQDMVFVLTVDGRFSYAHAGDESLLLVPPEEMIGSHYRDLLPEPVSQYIGEAVERLAASGEPQRVDYRLELESAPAWFSALLTPVLDASGRMGSILAVVRDITEDRAQQVQLSIAATAFETHLGMMITDESRAILKVNRTFTQITGYTEAEVFGQNPRMLSAGRHDAAFYQRLWQQVDTRGSWQGEIWNRRKNGEIYPQWLTISAVRDDRGILTHYVGTLSDLTESKAAEREIHQLAFYDPLTGLANRRLMLDRLEQALISSEQSGEYGALLLLDLDNFKQVNDSLGHHGGDDILLAAARRISSALDDSDMLARLGGDEFVTLIREQGSDERGAGVVAQRKAQKLLSALATPLVQNQSSFSLSACIGIALFRDQVSTDALQSQAEMALYQAKSLGSNQVCFFDPELQARLIERTQLENDLSLALEKRQLFLVYQRQVDEHGDVVGAEALLRWRHPERGLVSPVEFIPLAEGRELIHEIGLWVIESVCGLLVSWAQQPALTELTLSVNVSPRQFQEPSFVEQVREILARTGAPASQLKLEVTESLFVDDRDDIRRMMEELKSLGVTFSLDDFGTGYSSLSYLKRLPLDQIKVDQSFVRDLLDNSTSSAIVASTIALAQTLELEVIAEGVETEEQRAWLLQHGCLRFQGYLFGAPVPLDDGIPALR</sequence>
<evidence type="ECO:0000259" key="2">
    <source>
        <dbReference type="PROSITE" id="PS50112"/>
    </source>
</evidence>
<dbReference type="SUPFAM" id="SSF55073">
    <property type="entry name" value="Nucleotide cyclase"/>
    <property type="match status" value="1"/>
</dbReference>
<feature type="domain" description="PAS" evidence="2">
    <location>
        <begin position="341"/>
        <end position="411"/>
    </location>
</feature>
<accession>A0A1M7H7W8</accession>
<proteinExistence type="predicted"/>
<feature type="domain" description="PAC" evidence="3">
    <location>
        <begin position="414"/>
        <end position="465"/>
    </location>
</feature>
<dbReference type="SUPFAM" id="SSF141868">
    <property type="entry name" value="EAL domain-like"/>
    <property type="match status" value="1"/>
</dbReference>
<dbReference type="SMART" id="SM00091">
    <property type="entry name" value="PAS"/>
    <property type="match status" value="2"/>
</dbReference>
<dbReference type="Proteomes" id="UP000321726">
    <property type="component" value="Unassembled WGS sequence"/>
</dbReference>
<dbReference type="Pfam" id="PF13426">
    <property type="entry name" value="PAS_9"/>
    <property type="match status" value="1"/>
</dbReference>
<evidence type="ECO:0000313" key="9">
    <source>
        <dbReference type="Proteomes" id="UP000321726"/>
    </source>
</evidence>
<dbReference type="Gene3D" id="3.30.70.270">
    <property type="match status" value="1"/>
</dbReference>
<keyword evidence="1" id="KW-0175">Coiled coil</keyword>
<dbReference type="InterPro" id="IPR000160">
    <property type="entry name" value="GGDEF_dom"/>
</dbReference>
<dbReference type="InterPro" id="IPR013656">
    <property type="entry name" value="PAS_4"/>
</dbReference>
<dbReference type="CDD" id="cd01949">
    <property type="entry name" value="GGDEF"/>
    <property type="match status" value="1"/>
</dbReference>
<evidence type="ECO:0000256" key="1">
    <source>
        <dbReference type="SAM" id="Coils"/>
    </source>
</evidence>
<protein>
    <submittedName>
        <fullName evidence="7">PAS domain S-box-containing protein/diguanylate cyclase (GGDEF) domain-containing protein</fullName>
    </submittedName>
</protein>
<dbReference type="CDD" id="cd12915">
    <property type="entry name" value="PDC2_DGC_like"/>
    <property type="match status" value="1"/>
</dbReference>
<dbReference type="Pfam" id="PF00563">
    <property type="entry name" value="EAL"/>
    <property type="match status" value="1"/>
</dbReference>
<evidence type="ECO:0000313" key="6">
    <source>
        <dbReference type="EMBL" id="GEN24893.1"/>
    </source>
</evidence>
<dbReference type="STRING" id="44933.SAMN05660971_02524"/>
<dbReference type="PANTHER" id="PTHR44757">
    <property type="entry name" value="DIGUANYLATE CYCLASE DGCP"/>
    <property type="match status" value="1"/>
</dbReference>
<dbReference type="InterPro" id="IPR001633">
    <property type="entry name" value="EAL_dom"/>
</dbReference>
<dbReference type="PROSITE" id="PS50112">
    <property type="entry name" value="PAS"/>
    <property type="match status" value="2"/>
</dbReference>
<dbReference type="InterPro" id="IPR029787">
    <property type="entry name" value="Nucleotide_cyclase"/>
</dbReference>
<dbReference type="InterPro" id="IPR000700">
    <property type="entry name" value="PAS-assoc_C"/>
</dbReference>
<dbReference type="InterPro" id="IPR000014">
    <property type="entry name" value="PAS"/>
</dbReference>
<name>A0A1M7H7W8_9GAMM</name>
<dbReference type="CDD" id="cd01948">
    <property type="entry name" value="EAL"/>
    <property type="match status" value="1"/>
</dbReference>
<feature type="coiled-coil region" evidence="1">
    <location>
        <begin position="324"/>
        <end position="355"/>
    </location>
</feature>
<evidence type="ECO:0000259" key="4">
    <source>
        <dbReference type="PROSITE" id="PS50883"/>
    </source>
</evidence>
<organism evidence="7 8">
    <name type="scientific">Halomonas cupida</name>
    <dbReference type="NCBI Taxonomy" id="44933"/>
    <lineage>
        <taxon>Bacteria</taxon>
        <taxon>Pseudomonadati</taxon>
        <taxon>Pseudomonadota</taxon>
        <taxon>Gammaproteobacteria</taxon>
        <taxon>Oceanospirillales</taxon>
        <taxon>Halomonadaceae</taxon>
        <taxon>Halomonas</taxon>
    </lineage>
</organism>
<dbReference type="AlphaFoldDB" id="A0A1M7H7W8"/>
<dbReference type="Gene3D" id="3.20.20.450">
    <property type="entry name" value="EAL domain"/>
    <property type="match status" value="1"/>
</dbReference>
<evidence type="ECO:0000313" key="8">
    <source>
        <dbReference type="Proteomes" id="UP000184123"/>
    </source>
</evidence>
<evidence type="ECO:0000259" key="5">
    <source>
        <dbReference type="PROSITE" id="PS50887"/>
    </source>
</evidence>
<dbReference type="PROSITE" id="PS50887">
    <property type="entry name" value="GGDEF"/>
    <property type="match status" value="1"/>
</dbReference>
<dbReference type="InterPro" id="IPR035919">
    <property type="entry name" value="EAL_sf"/>
</dbReference>
<dbReference type="NCBIfam" id="TIGR00254">
    <property type="entry name" value="GGDEF"/>
    <property type="match status" value="1"/>
</dbReference>
<feature type="domain" description="PAC" evidence="3">
    <location>
        <begin position="534"/>
        <end position="586"/>
    </location>
</feature>
<evidence type="ECO:0000259" key="3">
    <source>
        <dbReference type="PROSITE" id="PS50113"/>
    </source>
</evidence>
<dbReference type="NCBIfam" id="TIGR00229">
    <property type="entry name" value="sensory_box"/>
    <property type="match status" value="2"/>
</dbReference>
<dbReference type="Pfam" id="PF08448">
    <property type="entry name" value="PAS_4"/>
    <property type="match status" value="1"/>
</dbReference>